<dbReference type="GO" id="GO:0046872">
    <property type="term" value="F:metal ion binding"/>
    <property type="evidence" value="ECO:0007669"/>
    <property type="project" value="UniProtKB-KW"/>
</dbReference>
<evidence type="ECO:0000259" key="6">
    <source>
        <dbReference type="Pfam" id="PF00884"/>
    </source>
</evidence>
<evidence type="ECO:0000256" key="5">
    <source>
        <dbReference type="SAM" id="MobiDB-lite"/>
    </source>
</evidence>
<feature type="compositionally biased region" description="Basic and acidic residues" evidence="5">
    <location>
        <begin position="1"/>
        <end position="13"/>
    </location>
</feature>
<protein>
    <submittedName>
        <fullName evidence="7">Sulfatase-like hydrolase/transferase</fullName>
    </submittedName>
</protein>
<evidence type="ECO:0000256" key="1">
    <source>
        <dbReference type="ARBA" id="ARBA00008779"/>
    </source>
</evidence>
<evidence type="ECO:0000256" key="4">
    <source>
        <dbReference type="ARBA" id="ARBA00022837"/>
    </source>
</evidence>
<dbReference type="AlphaFoldDB" id="A0A9D2RP45"/>
<dbReference type="InterPro" id="IPR024607">
    <property type="entry name" value="Sulfatase_CS"/>
</dbReference>
<comment type="caution">
    <text evidence="7">The sequence shown here is derived from an EMBL/GenBank/DDBJ whole genome shotgun (WGS) entry which is preliminary data.</text>
</comment>
<evidence type="ECO:0000256" key="2">
    <source>
        <dbReference type="ARBA" id="ARBA00022723"/>
    </source>
</evidence>
<evidence type="ECO:0000256" key="3">
    <source>
        <dbReference type="ARBA" id="ARBA00022801"/>
    </source>
</evidence>
<feature type="domain" description="Sulfatase N-terminal" evidence="6">
    <location>
        <begin position="28"/>
        <end position="372"/>
    </location>
</feature>
<evidence type="ECO:0000313" key="8">
    <source>
        <dbReference type="Proteomes" id="UP000823823"/>
    </source>
</evidence>
<reference evidence="7" key="1">
    <citation type="journal article" date="2021" name="PeerJ">
        <title>Extensive microbial diversity within the chicken gut microbiome revealed by metagenomics and culture.</title>
        <authorList>
            <person name="Gilroy R."/>
            <person name="Ravi A."/>
            <person name="Getino M."/>
            <person name="Pursley I."/>
            <person name="Horton D.L."/>
            <person name="Alikhan N.F."/>
            <person name="Baker D."/>
            <person name="Gharbi K."/>
            <person name="Hall N."/>
            <person name="Watson M."/>
            <person name="Adriaenssens E.M."/>
            <person name="Foster-Nyarko E."/>
            <person name="Jarju S."/>
            <person name="Secka A."/>
            <person name="Antonio M."/>
            <person name="Oren A."/>
            <person name="Chaudhuri R.R."/>
            <person name="La Ragione R."/>
            <person name="Hildebrand F."/>
            <person name="Pallen M.J."/>
        </authorList>
    </citation>
    <scope>NUCLEOTIDE SEQUENCE</scope>
    <source>
        <strain evidence="7">ChiHjej13B12-24818</strain>
    </source>
</reference>
<feature type="region of interest" description="Disordered" evidence="5">
    <location>
        <begin position="1"/>
        <end position="26"/>
    </location>
</feature>
<dbReference type="InterPro" id="IPR017850">
    <property type="entry name" value="Alkaline_phosphatase_core_sf"/>
</dbReference>
<dbReference type="Gene3D" id="3.40.720.10">
    <property type="entry name" value="Alkaline Phosphatase, subunit A"/>
    <property type="match status" value="1"/>
</dbReference>
<keyword evidence="4" id="KW-0106">Calcium</keyword>
<proteinExistence type="inferred from homology"/>
<organism evidence="7 8">
    <name type="scientific">Candidatus Brachybacterium merdavium</name>
    <dbReference type="NCBI Taxonomy" id="2838513"/>
    <lineage>
        <taxon>Bacteria</taxon>
        <taxon>Bacillati</taxon>
        <taxon>Actinomycetota</taxon>
        <taxon>Actinomycetes</taxon>
        <taxon>Micrococcales</taxon>
        <taxon>Dermabacteraceae</taxon>
        <taxon>Brachybacterium</taxon>
    </lineage>
</organism>
<dbReference type="InterPro" id="IPR050738">
    <property type="entry name" value="Sulfatase"/>
</dbReference>
<sequence>MTRWHPFEEERQLSEPQRNQTIGADRPPNIVLIVSDDHGFGDLGFRGTDPAVSTPHLDALAADGRVYDNAYVTAPICSPSRAGLITGVHQARWGAHWFTDSAMAPPSVPSLAERLGARGYRTGYFGKIHYGPDEVGSRACPPHHGFETSFYGLAAHSMGRLHYLHHSRAHEEAYGDAAHRHGVSPMWDGQEQVDCERHLTEEFIERTIDFVDAPDERPFFAMVAFNAVHNFTWQLPQHELDARGLPQHPDFDAETAEYVDWYDGAIEPNLENGREYYLAQLEIMDREIGRLRAHLQETGQAENTIVVYLTDNGGSRCNYGRNTPLEGSKYTLYEGGIRTPMLVSWPGVTQPGSVSAALVSSLDLAPTFLAASGRGLEDDALCDGIDLRASLEDPSEPVHEVLHFDTNFQWAVRTPQWKLRYAEPGSRESAGILQVEHTDIGQGLQLSPATGTLAGLDETIDLAEQRPEVVEELTAAHEQWLGEMRHSARALAV</sequence>
<dbReference type="PANTHER" id="PTHR42693">
    <property type="entry name" value="ARYLSULFATASE FAMILY MEMBER"/>
    <property type="match status" value="1"/>
</dbReference>
<dbReference type="PANTHER" id="PTHR42693:SF33">
    <property type="entry name" value="ARYLSULFATASE"/>
    <property type="match status" value="1"/>
</dbReference>
<dbReference type="InterPro" id="IPR000917">
    <property type="entry name" value="Sulfatase_N"/>
</dbReference>
<comment type="similarity">
    <text evidence="1">Belongs to the sulfatase family.</text>
</comment>
<accession>A0A9D2RP45</accession>
<reference evidence="7" key="2">
    <citation type="submission" date="2021-04" db="EMBL/GenBank/DDBJ databases">
        <authorList>
            <person name="Gilroy R."/>
        </authorList>
    </citation>
    <scope>NUCLEOTIDE SEQUENCE</scope>
    <source>
        <strain evidence="7">ChiHjej13B12-24818</strain>
    </source>
</reference>
<dbReference type="GO" id="GO:0004065">
    <property type="term" value="F:arylsulfatase activity"/>
    <property type="evidence" value="ECO:0007669"/>
    <property type="project" value="TreeGrafter"/>
</dbReference>
<dbReference type="Pfam" id="PF00884">
    <property type="entry name" value="Sulfatase"/>
    <property type="match status" value="1"/>
</dbReference>
<keyword evidence="3 7" id="KW-0378">Hydrolase</keyword>
<evidence type="ECO:0000313" key="7">
    <source>
        <dbReference type="EMBL" id="HJB10493.1"/>
    </source>
</evidence>
<dbReference type="Proteomes" id="UP000823823">
    <property type="component" value="Unassembled WGS sequence"/>
</dbReference>
<dbReference type="PROSITE" id="PS00523">
    <property type="entry name" value="SULFATASE_1"/>
    <property type="match status" value="1"/>
</dbReference>
<name>A0A9D2RP45_9MICO</name>
<gene>
    <name evidence="7" type="ORF">H9786_08175</name>
</gene>
<dbReference type="EMBL" id="DWZH01000060">
    <property type="protein sequence ID" value="HJB10493.1"/>
    <property type="molecule type" value="Genomic_DNA"/>
</dbReference>
<dbReference type="SUPFAM" id="SSF53649">
    <property type="entry name" value="Alkaline phosphatase-like"/>
    <property type="match status" value="1"/>
</dbReference>
<keyword evidence="2" id="KW-0479">Metal-binding</keyword>